<dbReference type="AlphaFoldDB" id="A0A4R6IS79"/>
<dbReference type="NCBIfam" id="TIGR04183">
    <property type="entry name" value="Por_Secre_tail"/>
    <property type="match status" value="1"/>
</dbReference>
<dbReference type="InterPro" id="IPR026444">
    <property type="entry name" value="Secre_tail"/>
</dbReference>
<feature type="signal peptide" evidence="1">
    <location>
        <begin position="1"/>
        <end position="21"/>
    </location>
</feature>
<name>A0A4R6IS79_9SPHI</name>
<keyword evidence="5" id="KW-1185">Reference proteome</keyword>
<protein>
    <submittedName>
        <fullName evidence="4">Putative secreted protein (Por secretion system target)</fullName>
    </submittedName>
</protein>
<dbReference type="PANTHER" id="PTHR30383">
    <property type="entry name" value="THIOESTERASE 1/PROTEASE 1/LYSOPHOSPHOLIPASE L1"/>
    <property type="match status" value="1"/>
</dbReference>
<dbReference type="CDD" id="cd00229">
    <property type="entry name" value="SGNH_hydrolase"/>
    <property type="match status" value="1"/>
</dbReference>
<feature type="domain" description="SGNH hydrolase-type esterase" evidence="2">
    <location>
        <begin position="44"/>
        <end position="211"/>
    </location>
</feature>
<keyword evidence="1" id="KW-0732">Signal</keyword>
<dbReference type="SUPFAM" id="SSF52266">
    <property type="entry name" value="SGNH hydrolase"/>
    <property type="match status" value="1"/>
</dbReference>
<dbReference type="Proteomes" id="UP000295499">
    <property type="component" value="Unassembled WGS sequence"/>
</dbReference>
<evidence type="ECO:0000259" key="2">
    <source>
        <dbReference type="Pfam" id="PF13472"/>
    </source>
</evidence>
<dbReference type="PANTHER" id="PTHR30383:SF5">
    <property type="entry name" value="SGNH HYDROLASE-TYPE ESTERASE DOMAIN-CONTAINING PROTEIN"/>
    <property type="match status" value="1"/>
</dbReference>
<dbReference type="GO" id="GO:0004622">
    <property type="term" value="F:phosphatidylcholine lysophospholipase activity"/>
    <property type="evidence" value="ECO:0007669"/>
    <property type="project" value="TreeGrafter"/>
</dbReference>
<feature type="chain" id="PRO_5020763305" evidence="1">
    <location>
        <begin position="22"/>
        <end position="318"/>
    </location>
</feature>
<dbReference type="Pfam" id="PF18962">
    <property type="entry name" value="Por_Secre_tail"/>
    <property type="match status" value="1"/>
</dbReference>
<dbReference type="Gene3D" id="2.60.40.4070">
    <property type="match status" value="1"/>
</dbReference>
<dbReference type="OrthoDB" id="9794725at2"/>
<dbReference type="RefSeq" id="WP_133552958.1">
    <property type="nucleotide sequence ID" value="NZ_SNWM01000001.1"/>
</dbReference>
<comment type="caution">
    <text evidence="4">The sequence shown here is derived from an EMBL/GenBank/DDBJ whole genome shotgun (WGS) entry which is preliminary data.</text>
</comment>
<evidence type="ECO:0000256" key="1">
    <source>
        <dbReference type="SAM" id="SignalP"/>
    </source>
</evidence>
<dbReference type="Gene3D" id="3.40.50.1110">
    <property type="entry name" value="SGNH hydrolase"/>
    <property type="match status" value="1"/>
</dbReference>
<dbReference type="Pfam" id="PF13472">
    <property type="entry name" value="Lipase_GDSL_2"/>
    <property type="match status" value="1"/>
</dbReference>
<sequence length="318" mass="35302">MAYRALAICIALFFISFTKLSAQTVSCPETAQYYAKDSVNIVTFGASTVQGVNGLNFQTYLTGFFVKCYTNKTINISNYGIAGQTTAQGLARLDDAIIGKTGFIIINMGINDALAIVDKKLTITETQANMTEIVERSLAAGLVPIMCTLQNVDDRTDVRNRNANVQIRLLNAFYRTLVTKYKLTLADINGVIRRDFSLYQDPFHPNARGYSLMAYVLFDTVNKIIADRFLQFTVTQNYPNPAGQTTNIDIILPEADKVTVKIYDLRGKLVQTPLDEYLNNGKHIVPINLSLLAAGMYIYRVTTESGLFTATKKLIVAH</sequence>
<dbReference type="InterPro" id="IPR013830">
    <property type="entry name" value="SGNH_hydro"/>
</dbReference>
<gene>
    <name evidence="4" type="ORF">CLV32_1018</name>
</gene>
<dbReference type="EMBL" id="SNWM01000001">
    <property type="protein sequence ID" value="TDO24725.1"/>
    <property type="molecule type" value="Genomic_DNA"/>
</dbReference>
<evidence type="ECO:0000313" key="4">
    <source>
        <dbReference type="EMBL" id="TDO24725.1"/>
    </source>
</evidence>
<proteinExistence type="predicted"/>
<dbReference type="InterPro" id="IPR036514">
    <property type="entry name" value="SGNH_hydro_sf"/>
</dbReference>
<reference evidence="4 5" key="1">
    <citation type="submission" date="2019-03" db="EMBL/GenBank/DDBJ databases">
        <title>Genomic Encyclopedia of Archaeal and Bacterial Type Strains, Phase II (KMG-II): from individual species to whole genera.</title>
        <authorList>
            <person name="Goeker M."/>
        </authorList>
    </citation>
    <scope>NUCLEOTIDE SEQUENCE [LARGE SCALE GENOMIC DNA]</scope>
    <source>
        <strain evidence="4 5">DSM 19034</strain>
    </source>
</reference>
<accession>A0A4R6IS79</accession>
<evidence type="ECO:0000259" key="3">
    <source>
        <dbReference type="Pfam" id="PF18962"/>
    </source>
</evidence>
<evidence type="ECO:0000313" key="5">
    <source>
        <dbReference type="Proteomes" id="UP000295499"/>
    </source>
</evidence>
<dbReference type="InterPro" id="IPR051532">
    <property type="entry name" value="Ester_Hydrolysis_Enzymes"/>
</dbReference>
<feature type="domain" description="Secretion system C-terminal sorting" evidence="3">
    <location>
        <begin position="238"/>
        <end position="316"/>
    </location>
</feature>
<organism evidence="4 5">
    <name type="scientific">Pedobacter duraquae</name>
    <dbReference type="NCBI Taxonomy" id="425511"/>
    <lineage>
        <taxon>Bacteria</taxon>
        <taxon>Pseudomonadati</taxon>
        <taxon>Bacteroidota</taxon>
        <taxon>Sphingobacteriia</taxon>
        <taxon>Sphingobacteriales</taxon>
        <taxon>Sphingobacteriaceae</taxon>
        <taxon>Pedobacter</taxon>
    </lineage>
</organism>